<organism evidence="1 2">
    <name type="scientific">Eumeta variegata</name>
    <name type="common">Bagworm moth</name>
    <name type="synonym">Eumeta japonica</name>
    <dbReference type="NCBI Taxonomy" id="151549"/>
    <lineage>
        <taxon>Eukaryota</taxon>
        <taxon>Metazoa</taxon>
        <taxon>Ecdysozoa</taxon>
        <taxon>Arthropoda</taxon>
        <taxon>Hexapoda</taxon>
        <taxon>Insecta</taxon>
        <taxon>Pterygota</taxon>
        <taxon>Neoptera</taxon>
        <taxon>Endopterygota</taxon>
        <taxon>Lepidoptera</taxon>
        <taxon>Glossata</taxon>
        <taxon>Ditrysia</taxon>
        <taxon>Tineoidea</taxon>
        <taxon>Psychidae</taxon>
        <taxon>Oiketicinae</taxon>
        <taxon>Eumeta</taxon>
    </lineage>
</organism>
<dbReference type="OrthoDB" id="10062286at2759"/>
<reference evidence="1 2" key="1">
    <citation type="journal article" date="2019" name="Commun. Biol.">
        <title>The bagworm genome reveals a unique fibroin gene that provides high tensile strength.</title>
        <authorList>
            <person name="Kono N."/>
            <person name="Nakamura H."/>
            <person name="Ohtoshi R."/>
            <person name="Tomita M."/>
            <person name="Numata K."/>
            <person name="Arakawa K."/>
        </authorList>
    </citation>
    <scope>NUCLEOTIDE SEQUENCE [LARGE SCALE GENOMIC DNA]</scope>
</reference>
<proteinExistence type="predicted"/>
<dbReference type="Proteomes" id="UP000299102">
    <property type="component" value="Unassembled WGS sequence"/>
</dbReference>
<protein>
    <submittedName>
        <fullName evidence="1">Nuclease HARBI1</fullName>
    </submittedName>
</protein>
<comment type="caution">
    <text evidence="1">The sequence shown here is derived from an EMBL/GenBank/DDBJ whole genome shotgun (WGS) entry which is preliminary data.</text>
</comment>
<evidence type="ECO:0000313" key="1">
    <source>
        <dbReference type="EMBL" id="GBP59069.1"/>
    </source>
</evidence>
<dbReference type="AlphaFoldDB" id="A0A4C1X9N0"/>
<dbReference type="EMBL" id="BGZK01000751">
    <property type="protein sequence ID" value="GBP59069.1"/>
    <property type="molecule type" value="Genomic_DNA"/>
</dbReference>
<sequence>MERVEDILKSPSNVLTALAFYASGSNQKPVGMNYLHALSQSSVSNSIKEVTQALNHPTILNKYIKFPQTCQERNVIIDGFYNEFGFPGILGAIDCTHVALIRPTICDSDLNILSVDASFGGATHDSYIWRHHPLNEHLQQLHRNQENVF</sequence>
<evidence type="ECO:0000313" key="2">
    <source>
        <dbReference type="Proteomes" id="UP000299102"/>
    </source>
</evidence>
<gene>
    <name evidence="1" type="primary">HARBI1</name>
    <name evidence="1" type="ORF">EVAR_39155_1</name>
</gene>
<keyword evidence="2" id="KW-1185">Reference proteome</keyword>
<name>A0A4C1X9N0_EUMVA</name>
<accession>A0A4C1X9N0</accession>